<evidence type="ECO:0000256" key="1">
    <source>
        <dbReference type="SAM" id="MobiDB-lite"/>
    </source>
</evidence>
<protein>
    <submittedName>
        <fullName evidence="2">Uncharacterized protein</fullName>
    </submittedName>
</protein>
<dbReference type="AlphaFoldDB" id="A3CVF2"/>
<feature type="compositionally biased region" description="Basic and acidic residues" evidence="1">
    <location>
        <begin position="174"/>
        <end position="185"/>
    </location>
</feature>
<dbReference type="EMBL" id="CP000562">
    <property type="protein sequence ID" value="ABN57352.1"/>
    <property type="molecule type" value="Genomic_DNA"/>
</dbReference>
<dbReference type="KEGG" id="mem:Memar_1423"/>
<dbReference type="HOGENOM" id="CLU_1381419_0_0_2"/>
<feature type="region of interest" description="Disordered" evidence="1">
    <location>
        <begin position="164"/>
        <end position="197"/>
    </location>
</feature>
<accession>A3CVF2</accession>
<proteinExistence type="predicted"/>
<organism evidence="2 3">
    <name type="scientific">Methanoculleus marisnigri (strain ATCC 35101 / DSM 1498 / JR1)</name>
    <dbReference type="NCBI Taxonomy" id="368407"/>
    <lineage>
        <taxon>Archaea</taxon>
        <taxon>Methanobacteriati</taxon>
        <taxon>Methanobacteriota</taxon>
        <taxon>Stenosarchaea group</taxon>
        <taxon>Methanomicrobia</taxon>
        <taxon>Methanomicrobiales</taxon>
        <taxon>Methanomicrobiaceae</taxon>
        <taxon>Methanoculleus</taxon>
    </lineage>
</organism>
<evidence type="ECO:0000313" key="3">
    <source>
        <dbReference type="Proteomes" id="UP000002146"/>
    </source>
</evidence>
<dbReference type="STRING" id="368407.Memar_1423"/>
<sequence length="197" mass="21314">MCILFSLKATGRSSRKREAFSSCEVPQEPSRSTVKVRLATAGTARAPQARNRISSGITVHRQAGLRDAPPRFAEQERLQDRRFFDNPTSPVSRQHLCSSVTITLFVDSTVAGIAPVDDEEPGDHTMGDALSTFLTLEYPYCYVAEHCLRAPADCYGAASAFAGSAPGESLRPGTRHETDQARELARIGGAADGRTET</sequence>
<dbReference type="Proteomes" id="UP000002146">
    <property type="component" value="Chromosome"/>
</dbReference>
<name>A3CVF2_METMJ</name>
<reference evidence="2 3" key="1">
    <citation type="journal article" date="2009" name="Stand. Genomic Sci.">
        <title>Complete genome sequence of Methanoculleus marisnigri Romesser et al. 1981 type strain JR1.</title>
        <authorList>
            <person name="Anderson I.J."/>
            <person name="Sieprawska-Lupa M."/>
            <person name="Lapidus A."/>
            <person name="Nolan M."/>
            <person name="Copeland A."/>
            <person name="Glavina Del Rio T."/>
            <person name="Tice H."/>
            <person name="Dalin E."/>
            <person name="Barry K."/>
            <person name="Saunders E."/>
            <person name="Han C."/>
            <person name="Brettin T."/>
            <person name="Detter J.C."/>
            <person name="Bruce D."/>
            <person name="Mikhailova N."/>
            <person name="Pitluck S."/>
            <person name="Hauser L."/>
            <person name="Land M."/>
            <person name="Lucas S."/>
            <person name="Richardson P."/>
            <person name="Whitman W.B."/>
            <person name="Kyrpides N.C."/>
        </authorList>
    </citation>
    <scope>NUCLEOTIDE SEQUENCE [LARGE SCALE GENOMIC DNA]</scope>
    <source>
        <strain evidence="3">ATCC 35101 / DSM 1498 / JR1</strain>
    </source>
</reference>
<keyword evidence="3" id="KW-1185">Reference proteome</keyword>
<gene>
    <name evidence="2" type="ordered locus">Memar_1423</name>
</gene>
<evidence type="ECO:0000313" key="2">
    <source>
        <dbReference type="EMBL" id="ABN57352.1"/>
    </source>
</evidence>